<dbReference type="EMBL" id="CP016022">
    <property type="protein sequence ID" value="ANJ71576.1"/>
    <property type="molecule type" value="Genomic_DNA"/>
</dbReference>
<organism evidence="6 7">
    <name type="scientific">Ralstonia insidiosa</name>
    <dbReference type="NCBI Taxonomy" id="190721"/>
    <lineage>
        <taxon>Bacteria</taxon>
        <taxon>Pseudomonadati</taxon>
        <taxon>Pseudomonadota</taxon>
        <taxon>Betaproteobacteria</taxon>
        <taxon>Burkholderiales</taxon>
        <taxon>Burkholderiaceae</taxon>
        <taxon>Ralstonia</taxon>
    </lineage>
</organism>
<dbReference type="GO" id="GO:0005829">
    <property type="term" value="C:cytosol"/>
    <property type="evidence" value="ECO:0007669"/>
    <property type="project" value="TreeGrafter"/>
</dbReference>
<dbReference type="PANTHER" id="PTHR21047">
    <property type="entry name" value="DTDP-6-DEOXY-D-GLUCOSE-3,5 EPIMERASE"/>
    <property type="match status" value="1"/>
</dbReference>
<dbReference type="InterPro" id="IPR000888">
    <property type="entry name" value="RmlC-like"/>
</dbReference>
<keyword evidence="5" id="KW-0413">Isomerase</keyword>
<evidence type="ECO:0000256" key="3">
    <source>
        <dbReference type="ARBA" id="ARBA00012098"/>
    </source>
</evidence>
<dbReference type="UniPathway" id="UPA00124"/>
<dbReference type="Proteomes" id="UP000078572">
    <property type="component" value="Chromosome 1"/>
</dbReference>
<dbReference type="GeneID" id="61525049"/>
<evidence type="ECO:0000256" key="5">
    <source>
        <dbReference type="RuleBase" id="RU364069"/>
    </source>
</evidence>
<proteinExistence type="inferred from homology"/>
<evidence type="ECO:0000313" key="6">
    <source>
        <dbReference type="EMBL" id="ANJ71576.1"/>
    </source>
</evidence>
<reference evidence="7" key="1">
    <citation type="submission" date="2016-06" db="EMBL/GenBank/DDBJ databases">
        <authorList>
            <person name="Xu Y."/>
            <person name="Nagy A."/>
            <person name="Yan X."/>
            <person name="Kim S.W."/>
            <person name="Haley B."/>
            <person name="Liu N.T."/>
            <person name="Nou X."/>
        </authorList>
    </citation>
    <scope>NUCLEOTIDE SEQUENCE [LARGE SCALE GENOMIC DNA]</scope>
    <source>
        <strain evidence="7">ATCC 49129</strain>
    </source>
</reference>
<dbReference type="Gene3D" id="2.60.120.10">
    <property type="entry name" value="Jelly Rolls"/>
    <property type="match status" value="1"/>
</dbReference>
<dbReference type="InterPro" id="IPR014710">
    <property type="entry name" value="RmlC-like_jellyroll"/>
</dbReference>
<name>A0A191ZU04_9RALS</name>
<protein>
    <recommendedName>
        <fullName evidence="4 5">dTDP-4-dehydrorhamnose 3,5-epimerase</fullName>
        <ecNumber evidence="3 5">5.1.3.13</ecNumber>
    </recommendedName>
    <alternativeName>
        <fullName evidence="5">Thymidine diphospho-4-keto-rhamnose 3,5-epimerase</fullName>
    </alternativeName>
</protein>
<accession>A0A191ZU04</accession>
<gene>
    <name evidence="6" type="ORF">A9Y76_03365</name>
</gene>
<dbReference type="NCBIfam" id="TIGR01221">
    <property type="entry name" value="rmlC"/>
    <property type="match status" value="1"/>
</dbReference>
<dbReference type="GO" id="GO:0019305">
    <property type="term" value="P:dTDP-rhamnose biosynthetic process"/>
    <property type="evidence" value="ECO:0007669"/>
    <property type="project" value="UniProtKB-UniRule"/>
</dbReference>
<comment type="function">
    <text evidence="2 5">Catalyzes the epimerization of the C3' and C5'positions of dTDP-6-deoxy-D-xylo-4-hexulose, forming dTDP-6-deoxy-L-lyxo-4-hexulose.</text>
</comment>
<comment type="subunit">
    <text evidence="5">Homodimer.</text>
</comment>
<evidence type="ECO:0000313" key="7">
    <source>
        <dbReference type="Proteomes" id="UP000078572"/>
    </source>
</evidence>
<comment type="pathway">
    <text evidence="5">Carbohydrate biosynthesis; dTDP-L-rhamnose biosynthesis.</text>
</comment>
<evidence type="ECO:0000256" key="2">
    <source>
        <dbReference type="ARBA" id="ARBA00001997"/>
    </source>
</evidence>
<comment type="similarity">
    <text evidence="5">Belongs to the dTDP-4-dehydrorhamnose 3,5-epimerase family.</text>
</comment>
<dbReference type="RefSeq" id="WP_064801981.1">
    <property type="nucleotide sequence ID" value="NZ_CP016022.1"/>
</dbReference>
<evidence type="ECO:0000256" key="4">
    <source>
        <dbReference type="ARBA" id="ARBA00019595"/>
    </source>
</evidence>
<dbReference type="Pfam" id="PF00908">
    <property type="entry name" value="dTDP_sugar_isom"/>
    <property type="match status" value="1"/>
</dbReference>
<dbReference type="GO" id="GO:0000271">
    <property type="term" value="P:polysaccharide biosynthetic process"/>
    <property type="evidence" value="ECO:0007669"/>
    <property type="project" value="TreeGrafter"/>
</dbReference>
<dbReference type="EC" id="5.1.3.13" evidence="3 5"/>
<dbReference type="PANTHER" id="PTHR21047:SF2">
    <property type="entry name" value="THYMIDINE DIPHOSPHO-4-KETO-RHAMNOSE 3,5-EPIMERASE"/>
    <property type="match status" value="1"/>
</dbReference>
<evidence type="ECO:0000256" key="1">
    <source>
        <dbReference type="ARBA" id="ARBA00001298"/>
    </source>
</evidence>
<dbReference type="CDD" id="cd00438">
    <property type="entry name" value="cupin_RmlC"/>
    <property type="match status" value="1"/>
</dbReference>
<dbReference type="OrthoDB" id="9800680at2"/>
<sequence>MSLKITHTEIPEVLILEPKVFGDARGFFLESFNQNAFISAAGLNLSFVQDNHSRSSTGVLRGLHYQITRPQGKLVRVVSGAVFDVAVDLRKRSPTFAKWVGVELTAENHKQLWVPPGFAHGFLVLSESADFLYKTTDYYAPQHERCIKWDDPRIGIQWPDIGCSPVLSIKDQQGAALAVAEVYD</sequence>
<dbReference type="SUPFAM" id="SSF51182">
    <property type="entry name" value="RmlC-like cupins"/>
    <property type="match status" value="1"/>
</dbReference>
<dbReference type="AlphaFoldDB" id="A0A191ZU04"/>
<dbReference type="GO" id="GO:0008830">
    <property type="term" value="F:dTDP-4-dehydrorhamnose 3,5-epimerase activity"/>
    <property type="evidence" value="ECO:0007669"/>
    <property type="project" value="UniProtKB-UniRule"/>
</dbReference>
<keyword evidence="7" id="KW-1185">Reference proteome</keyword>
<dbReference type="InterPro" id="IPR011051">
    <property type="entry name" value="RmlC_Cupin_sf"/>
</dbReference>
<comment type="catalytic activity">
    <reaction evidence="1 5">
        <text>dTDP-4-dehydro-6-deoxy-alpha-D-glucose = dTDP-4-dehydro-beta-L-rhamnose</text>
        <dbReference type="Rhea" id="RHEA:16969"/>
        <dbReference type="ChEBI" id="CHEBI:57649"/>
        <dbReference type="ChEBI" id="CHEBI:62830"/>
        <dbReference type="EC" id="5.1.3.13"/>
    </reaction>
</comment>